<dbReference type="Gene3D" id="1.10.10.200">
    <property type="match status" value="1"/>
</dbReference>
<evidence type="ECO:0000313" key="9">
    <source>
        <dbReference type="EMBL" id="GAT34299.1"/>
    </source>
</evidence>
<dbReference type="InterPro" id="IPR017856">
    <property type="entry name" value="Integrase-like_N"/>
</dbReference>
<evidence type="ECO:0000256" key="2">
    <source>
        <dbReference type="ARBA" id="ARBA00022490"/>
    </source>
</evidence>
<keyword evidence="2 6" id="KW-0963">Cytoplasm</keyword>
<dbReference type="NCBIfam" id="NF009044">
    <property type="entry name" value="PRK12378.1"/>
    <property type="match status" value="1"/>
</dbReference>
<dbReference type="Pfam" id="PF20772">
    <property type="entry name" value="TACO1_YebC_N"/>
    <property type="match status" value="1"/>
</dbReference>
<accession>A0A146G9E7</accession>
<dbReference type="GO" id="GO:0006355">
    <property type="term" value="P:regulation of DNA-templated transcription"/>
    <property type="evidence" value="ECO:0007669"/>
    <property type="project" value="UniProtKB-UniRule"/>
</dbReference>
<evidence type="ECO:0000256" key="5">
    <source>
        <dbReference type="ARBA" id="ARBA00023163"/>
    </source>
</evidence>
<dbReference type="Proteomes" id="UP000076023">
    <property type="component" value="Unassembled WGS sequence"/>
</dbReference>
<reference evidence="10" key="1">
    <citation type="journal article" date="2017" name="Genome Announc.">
        <title>Draft Genome Sequence of Terrimicrobium sacchariphilum NM-5T, a Facultative Anaerobic Soil Bacterium of the Class Spartobacteria.</title>
        <authorList>
            <person name="Qiu Y.L."/>
            <person name="Tourlousse D.M."/>
            <person name="Matsuura N."/>
            <person name="Ohashi A."/>
            <person name="Sekiguchi Y."/>
        </authorList>
    </citation>
    <scope>NUCLEOTIDE SEQUENCE [LARGE SCALE GENOMIC DNA]</scope>
    <source>
        <strain evidence="10">NM-5</strain>
    </source>
</reference>
<dbReference type="InterPro" id="IPR026564">
    <property type="entry name" value="Transcrip_reg_TACO1-like_dom3"/>
</dbReference>
<keyword evidence="3 6" id="KW-0805">Transcription regulation</keyword>
<dbReference type="OrthoDB" id="9781053at2"/>
<organism evidence="9 10">
    <name type="scientific">Terrimicrobium sacchariphilum</name>
    <dbReference type="NCBI Taxonomy" id="690879"/>
    <lineage>
        <taxon>Bacteria</taxon>
        <taxon>Pseudomonadati</taxon>
        <taxon>Verrucomicrobiota</taxon>
        <taxon>Terrimicrobiia</taxon>
        <taxon>Terrimicrobiales</taxon>
        <taxon>Terrimicrobiaceae</taxon>
        <taxon>Terrimicrobium</taxon>
    </lineage>
</organism>
<dbReference type="EMBL" id="BDCO01000002">
    <property type="protein sequence ID" value="GAT34299.1"/>
    <property type="molecule type" value="Genomic_DNA"/>
</dbReference>
<gene>
    <name evidence="9" type="ORF">TSACC_22724</name>
</gene>
<dbReference type="GO" id="GO:0003677">
    <property type="term" value="F:DNA binding"/>
    <property type="evidence" value="ECO:0007669"/>
    <property type="project" value="UniProtKB-UniRule"/>
</dbReference>
<comment type="subcellular location">
    <subcellularLocation>
        <location evidence="6">Cytoplasm</location>
    </subcellularLocation>
</comment>
<dbReference type="PANTHER" id="PTHR12532">
    <property type="entry name" value="TRANSLATIONAL ACTIVATOR OF CYTOCHROME C OXIDASE 1"/>
    <property type="match status" value="1"/>
</dbReference>
<keyword evidence="5 6" id="KW-0804">Transcription</keyword>
<dbReference type="Pfam" id="PF01709">
    <property type="entry name" value="Transcrip_reg"/>
    <property type="match status" value="1"/>
</dbReference>
<keyword evidence="4 6" id="KW-0238">DNA-binding</keyword>
<dbReference type="RefSeq" id="WP_075079941.1">
    <property type="nucleotide sequence ID" value="NZ_BDCO01000002.1"/>
</dbReference>
<dbReference type="InParanoid" id="A0A146G9E7"/>
<dbReference type="FunFam" id="1.10.10.200:FF:000002">
    <property type="entry name" value="Probable transcriptional regulatory protein CLM62_37755"/>
    <property type="match status" value="1"/>
</dbReference>
<evidence type="ECO:0000313" key="10">
    <source>
        <dbReference type="Proteomes" id="UP000076023"/>
    </source>
</evidence>
<dbReference type="HAMAP" id="MF_00693">
    <property type="entry name" value="Transcrip_reg_TACO1"/>
    <property type="match status" value="1"/>
</dbReference>
<dbReference type="SUPFAM" id="SSF75625">
    <property type="entry name" value="YebC-like"/>
    <property type="match status" value="1"/>
</dbReference>
<name>A0A146G9E7_TERSA</name>
<dbReference type="InterPro" id="IPR002876">
    <property type="entry name" value="Transcrip_reg_TACO1-like"/>
</dbReference>
<dbReference type="InterPro" id="IPR048300">
    <property type="entry name" value="TACO1_YebC-like_2nd/3rd_dom"/>
</dbReference>
<dbReference type="NCBIfam" id="NF001030">
    <property type="entry name" value="PRK00110.1"/>
    <property type="match status" value="1"/>
</dbReference>
<evidence type="ECO:0000256" key="1">
    <source>
        <dbReference type="ARBA" id="ARBA00008724"/>
    </source>
</evidence>
<evidence type="ECO:0000259" key="8">
    <source>
        <dbReference type="Pfam" id="PF20772"/>
    </source>
</evidence>
<comment type="caution">
    <text evidence="9">The sequence shown here is derived from an EMBL/GenBank/DDBJ whole genome shotgun (WGS) entry which is preliminary data.</text>
</comment>
<evidence type="ECO:0000256" key="4">
    <source>
        <dbReference type="ARBA" id="ARBA00023125"/>
    </source>
</evidence>
<dbReference type="STRING" id="690879.TSACC_22724"/>
<evidence type="ECO:0000259" key="7">
    <source>
        <dbReference type="Pfam" id="PF01709"/>
    </source>
</evidence>
<dbReference type="Gene3D" id="3.30.70.980">
    <property type="match status" value="2"/>
</dbReference>
<dbReference type="InterPro" id="IPR049083">
    <property type="entry name" value="TACO1_YebC_N"/>
</dbReference>
<dbReference type="InterPro" id="IPR029072">
    <property type="entry name" value="YebC-like"/>
</dbReference>
<sequence>MAGHSKWSKVKRLKGALDVKRGKLFSKLSKEIVVAAKLGGGNPSLNPRLRAAVMAARAQSMPNDNIDRAIKKGSGELESAQMEEIVYEGYAPGGVALVIEAATDNKNRTAADLRLIFSKNHGNLGGPGSVSFMFHRKGQITVPLTTAEEDRLLEIILEAGAEELTSDDEHHIITTPPDQLYAVAEALKKAGVEPDSQKLTYIAENHVAVADPQTASQVLRLYDALDDCDDVLNVHANFDISDEILASLQDT</sequence>
<dbReference type="GO" id="GO:0005829">
    <property type="term" value="C:cytosol"/>
    <property type="evidence" value="ECO:0007669"/>
    <property type="project" value="TreeGrafter"/>
</dbReference>
<feature type="domain" description="TACO1/YebC-like second and third" evidence="7">
    <location>
        <begin position="82"/>
        <end position="238"/>
    </location>
</feature>
<dbReference type="AlphaFoldDB" id="A0A146G9E7"/>
<protein>
    <recommendedName>
        <fullName evidence="6">Probable transcriptional regulatory protein TSACC_22724</fullName>
    </recommendedName>
</protein>
<feature type="domain" description="TACO1/YebC-like N-terminal" evidence="8">
    <location>
        <begin position="5"/>
        <end position="76"/>
    </location>
</feature>
<comment type="similarity">
    <text evidence="1 6">Belongs to the TACO1 family.</text>
</comment>
<evidence type="ECO:0000256" key="3">
    <source>
        <dbReference type="ARBA" id="ARBA00023015"/>
    </source>
</evidence>
<evidence type="ECO:0000256" key="6">
    <source>
        <dbReference type="HAMAP-Rule" id="MF_00693"/>
    </source>
</evidence>
<keyword evidence="10" id="KW-1185">Reference proteome</keyword>
<dbReference type="PANTHER" id="PTHR12532:SF6">
    <property type="entry name" value="TRANSCRIPTIONAL REGULATORY PROTEIN YEBC-RELATED"/>
    <property type="match status" value="1"/>
</dbReference>
<proteinExistence type="inferred from homology"/>
<dbReference type="NCBIfam" id="TIGR01033">
    <property type="entry name" value="YebC/PmpR family DNA-binding transcriptional regulator"/>
    <property type="match status" value="1"/>
</dbReference>
<dbReference type="FunCoup" id="A0A146G9E7">
    <property type="interactions" value="525"/>
</dbReference>